<evidence type="ECO:0000256" key="4">
    <source>
        <dbReference type="ARBA" id="ARBA00022603"/>
    </source>
</evidence>
<dbReference type="GO" id="GO:0005634">
    <property type="term" value="C:nucleus"/>
    <property type="evidence" value="ECO:0007669"/>
    <property type="project" value="UniProtKB-SubCell"/>
</dbReference>
<proteinExistence type="predicted"/>
<dbReference type="PANTHER" id="PTHR12133:SF2">
    <property type="entry name" value="TRNA (ADENINE(58)-N(1))-METHYLTRANSFERASE CATALYTIC SUBUNIT TRMT61A"/>
    <property type="match status" value="1"/>
</dbReference>
<name>A0A8H5B6M9_9AGAR</name>
<evidence type="ECO:0000313" key="13">
    <source>
        <dbReference type="EMBL" id="KAF5317520.1"/>
    </source>
</evidence>
<dbReference type="Pfam" id="PF08704">
    <property type="entry name" value="GCD14"/>
    <property type="match status" value="2"/>
</dbReference>
<dbReference type="SUPFAM" id="SSF53335">
    <property type="entry name" value="S-adenosyl-L-methionine-dependent methyltransferases"/>
    <property type="match status" value="2"/>
</dbReference>
<protein>
    <recommendedName>
        <fullName evidence="3">tRNA (adenine(58)-N(1))-methyltransferase catalytic subunit TRM61</fullName>
        <ecNumber evidence="2">2.1.1.220</ecNumber>
    </recommendedName>
    <alternativeName>
        <fullName evidence="9">tRNA(m1A58)-methyltransferase subunit TRM61</fullName>
    </alternativeName>
</protein>
<dbReference type="GO" id="GO:0160107">
    <property type="term" value="F:tRNA (adenine(58)-N1)-methyltransferase activity"/>
    <property type="evidence" value="ECO:0007669"/>
    <property type="project" value="UniProtKB-EC"/>
</dbReference>
<accession>A0A8H5B6M9</accession>
<dbReference type="InterPro" id="IPR049470">
    <property type="entry name" value="TRM61_C"/>
</dbReference>
<feature type="transmembrane region" description="Helical" evidence="11">
    <location>
        <begin position="192"/>
        <end position="211"/>
    </location>
</feature>
<evidence type="ECO:0000256" key="10">
    <source>
        <dbReference type="SAM" id="MobiDB-lite"/>
    </source>
</evidence>
<evidence type="ECO:0000256" key="6">
    <source>
        <dbReference type="ARBA" id="ARBA00022691"/>
    </source>
</evidence>
<feature type="domain" description="tRNA (adenine(58)-N(1))-methyltransferase catalytic subunit TRM61 C-terminal" evidence="12">
    <location>
        <begin position="75"/>
        <end position="188"/>
    </location>
</feature>
<keyword evidence="11" id="KW-1133">Transmembrane helix</keyword>
<feature type="domain" description="tRNA (adenine(58)-N(1))-methyltransferase catalytic subunit TRM61 C-terminal" evidence="12">
    <location>
        <begin position="327"/>
        <end position="434"/>
    </location>
</feature>
<dbReference type="EMBL" id="JAACJJ010000033">
    <property type="protein sequence ID" value="KAF5317520.1"/>
    <property type="molecule type" value="Genomic_DNA"/>
</dbReference>
<dbReference type="GO" id="GO:0030488">
    <property type="term" value="P:tRNA methylation"/>
    <property type="evidence" value="ECO:0007669"/>
    <property type="project" value="InterPro"/>
</dbReference>
<dbReference type="PROSITE" id="PS51620">
    <property type="entry name" value="SAM_TRM61"/>
    <property type="match status" value="1"/>
</dbReference>
<reference evidence="13 14" key="1">
    <citation type="journal article" date="2020" name="ISME J.">
        <title>Uncovering the hidden diversity of litter-decomposition mechanisms in mushroom-forming fungi.</title>
        <authorList>
            <person name="Floudas D."/>
            <person name="Bentzer J."/>
            <person name="Ahren D."/>
            <person name="Johansson T."/>
            <person name="Persson P."/>
            <person name="Tunlid A."/>
        </authorList>
    </citation>
    <scope>NUCLEOTIDE SEQUENCE [LARGE SCALE GENOMIC DNA]</scope>
    <source>
        <strain evidence="13 14">CBS 101986</strain>
    </source>
</reference>
<evidence type="ECO:0000256" key="5">
    <source>
        <dbReference type="ARBA" id="ARBA00022679"/>
    </source>
</evidence>
<dbReference type="EC" id="2.1.1.220" evidence="2"/>
<evidence type="ECO:0000256" key="1">
    <source>
        <dbReference type="ARBA" id="ARBA00004123"/>
    </source>
</evidence>
<evidence type="ECO:0000256" key="9">
    <source>
        <dbReference type="ARBA" id="ARBA00033309"/>
    </source>
</evidence>
<keyword evidence="14" id="KW-1185">Reference proteome</keyword>
<keyword evidence="11" id="KW-0472">Membrane</keyword>
<dbReference type="Gene3D" id="3.40.50.150">
    <property type="entry name" value="Vaccinia Virus protein VP39"/>
    <property type="match status" value="1"/>
</dbReference>
<keyword evidence="4" id="KW-0489">Methyltransferase</keyword>
<dbReference type="OrthoDB" id="1925287at2759"/>
<keyword evidence="8" id="KW-0539">Nucleus</keyword>
<sequence length="639" mass="70301">MWSSKREVAAGDTVIIWLTRDNLYPLLIDPSGKDLNTKFGNFRHSDLVGVPYGSKLAAKHTGKNASRPDLAAPRGFIHILRPTPELWTLALPHRTQILYLADIAFICSWLGIKPGSRVVEAGTGSGSFSHSVARAIGSKGHLWSYEFHEARYLKAKEEFARHGMSDTVTLQHRNVCKDGFTNIDEIDAGVCWFLLFLLFLLCPCFYGVRVVRSSALQRPRPGNVNTKRLPMAPSSDRVDGFAKTFWPFSSLSLHHLISSISLRSISLLSFRICMWVWVRRRLGSSRLDISRALETRDNEQCPGGSVDPDAMSLSSARILTLSMLTRLVFLDLPAPWEAIEHAKKALRKDRVARICCFSPCIEQVLRTVAALNAAGFTEITMHEVLLRPIEVFQTPPLPSIAGLGEKLKRQEAKREEKRQRQIEQNRVMRERERKRKAGEEAEDVVEEIGEDKEAGSSKKRAKTGRDAEVDGDETAAFAIREEDMVEMIDEDEEDLDADADGDMDVDVDMPISTLTSTTTTAVKTTTTTTAAVVNTSTSNGASTSALDALDASTIPQPSTATAARRLLRTLEGSAKINVSKALPEVRGHTSYLTFACLVPRPGWKSAPLVDEVVGEVVEKAESTTSVNGAAAEVGVAGED</sequence>
<dbReference type="GO" id="GO:0031515">
    <property type="term" value="C:tRNA (m1A) methyltransferase complex"/>
    <property type="evidence" value="ECO:0007669"/>
    <property type="project" value="InterPro"/>
</dbReference>
<evidence type="ECO:0000256" key="2">
    <source>
        <dbReference type="ARBA" id="ARBA00012796"/>
    </source>
</evidence>
<comment type="subcellular location">
    <subcellularLocation>
        <location evidence="1">Nucleus</location>
    </subcellularLocation>
</comment>
<dbReference type="AlphaFoldDB" id="A0A8H5B6M9"/>
<keyword evidence="7" id="KW-0819">tRNA processing</keyword>
<feature type="compositionally biased region" description="Acidic residues" evidence="10">
    <location>
        <begin position="440"/>
        <end position="450"/>
    </location>
</feature>
<evidence type="ECO:0000256" key="11">
    <source>
        <dbReference type="SAM" id="Phobius"/>
    </source>
</evidence>
<evidence type="ECO:0000256" key="3">
    <source>
        <dbReference type="ARBA" id="ARBA00015963"/>
    </source>
</evidence>
<dbReference type="Proteomes" id="UP000567179">
    <property type="component" value="Unassembled WGS sequence"/>
</dbReference>
<keyword evidence="5" id="KW-0808">Transferase</keyword>
<comment type="caution">
    <text evidence="13">The sequence shown here is derived from an EMBL/GenBank/DDBJ whole genome shotgun (WGS) entry which is preliminary data.</text>
</comment>
<feature type="compositionally biased region" description="Basic and acidic residues" evidence="10">
    <location>
        <begin position="405"/>
        <end position="431"/>
    </location>
</feature>
<dbReference type="PANTHER" id="PTHR12133">
    <property type="entry name" value="TRNA (ADENINE(58)-N(1))-METHYLTRANSFERASE"/>
    <property type="match status" value="1"/>
</dbReference>
<dbReference type="InterPro" id="IPR014816">
    <property type="entry name" value="tRNA_MeTrfase_Gcd14"/>
</dbReference>
<organism evidence="13 14">
    <name type="scientific">Psilocybe cf. subviscida</name>
    <dbReference type="NCBI Taxonomy" id="2480587"/>
    <lineage>
        <taxon>Eukaryota</taxon>
        <taxon>Fungi</taxon>
        <taxon>Dikarya</taxon>
        <taxon>Basidiomycota</taxon>
        <taxon>Agaricomycotina</taxon>
        <taxon>Agaricomycetes</taxon>
        <taxon>Agaricomycetidae</taxon>
        <taxon>Agaricales</taxon>
        <taxon>Agaricineae</taxon>
        <taxon>Strophariaceae</taxon>
        <taxon>Psilocybe</taxon>
    </lineage>
</organism>
<evidence type="ECO:0000313" key="14">
    <source>
        <dbReference type="Proteomes" id="UP000567179"/>
    </source>
</evidence>
<feature type="region of interest" description="Disordered" evidence="10">
    <location>
        <begin position="404"/>
        <end position="469"/>
    </location>
</feature>
<keyword evidence="11" id="KW-0812">Transmembrane</keyword>
<evidence type="ECO:0000256" key="7">
    <source>
        <dbReference type="ARBA" id="ARBA00022694"/>
    </source>
</evidence>
<dbReference type="Gene3D" id="3.10.330.20">
    <property type="match status" value="1"/>
</dbReference>
<dbReference type="InterPro" id="IPR029063">
    <property type="entry name" value="SAM-dependent_MTases_sf"/>
</dbReference>
<evidence type="ECO:0000256" key="8">
    <source>
        <dbReference type="ARBA" id="ARBA00023242"/>
    </source>
</evidence>
<gene>
    <name evidence="13" type="ORF">D9619_013206</name>
</gene>
<keyword evidence="6" id="KW-0949">S-adenosyl-L-methionine</keyword>
<evidence type="ECO:0000259" key="12">
    <source>
        <dbReference type="Pfam" id="PF08704"/>
    </source>
</evidence>